<dbReference type="PROSITE" id="PS00211">
    <property type="entry name" value="ABC_TRANSPORTER_1"/>
    <property type="match status" value="1"/>
</dbReference>
<comment type="similarity">
    <text evidence="1">Belongs to the ABC transporter superfamily. Ycf16 family.</text>
</comment>
<keyword evidence="4" id="KW-0067">ATP-binding</keyword>
<dbReference type="InterPro" id="IPR010230">
    <property type="entry name" value="FeS-cluster_ATPase_SufC"/>
</dbReference>
<keyword evidence="2" id="KW-1003">Cell membrane</keyword>
<evidence type="ECO:0000256" key="2">
    <source>
        <dbReference type="ARBA" id="ARBA00022475"/>
    </source>
</evidence>
<reference evidence="6 7" key="1">
    <citation type="submission" date="2019-03" db="EMBL/GenBank/DDBJ databases">
        <title>Genomic Encyclopedia of Type Strains, Phase IV (KMG-IV): sequencing the most valuable type-strain genomes for metagenomic binning, comparative biology and taxonomic classification.</title>
        <authorList>
            <person name="Goeker M."/>
        </authorList>
    </citation>
    <scope>NUCLEOTIDE SEQUENCE [LARGE SCALE GENOMIC DNA]</scope>
    <source>
        <strain evidence="6 7">DSM 24591</strain>
    </source>
</reference>
<proteinExistence type="inferred from homology"/>
<dbReference type="GO" id="GO:0005524">
    <property type="term" value="F:ATP binding"/>
    <property type="evidence" value="ECO:0007669"/>
    <property type="project" value="UniProtKB-KW"/>
</dbReference>
<evidence type="ECO:0000259" key="5">
    <source>
        <dbReference type="PROSITE" id="PS50893"/>
    </source>
</evidence>
<evidence type="ECO:0000313" key="6">
    <source>
        <dbReference type="EMBL" id="TCT10441.1"/>
    </source>
</evidence>
<keyword evidence="2" id="KW-0472">Membrane</keyword>
<keyword evidence="7" id="KW-1185">Reference proteome</keyword>
<evidence type="ECO:0000256" key="4">
    <source>
        <dbReference type="ARBA" id="ARBA00022840"/>
    </source>
</evidence>
<gene>
    <name evidence="6" type="ORF">EDC26_102401</name>
</gene>
<dbReference type="EMBL" id="SMAJ01000002">
    <property type="protein sequence ID" value="TCT10441.1"/>
    <property type="molecule type" value="Genomic_DNA"/>
</dbReference>
<sequence length="256" mass="28311">MLDIKDLHASVEGKTILRGLDLVVRPGEVHAIMGPNGAGKSTLSQVLAGRDSFRVDSGSVQWYGQDLLAMPAEERARAGLFLAFQYPIEIPGVSNAYFLKAAVNAVRRHRGLPELDAMDFLKRVKSEMKTVGMSQEFLYRSVNEGFSGGEKKRNEVLQMSLLEPKLAILDETDSGLDIDALKIVADGVNRLRTPERSLIVITHYQRLLDYIVPDYVHVLAQGRIVRSGGRELALELEERGYGWLDVPVPAQEGVAL</sequence>
<dbReference type="Pfam" id="PF00005">
    <property type="entry name" value="ABC_tran"/>
    <property type="match status" value="1"/>
</dbReference>
<dbReference type="SMART" id="SM00382">
    <property type="entry name" value="AAA"/>
    <property type="match status" value="1"/>
</dbReference>
<name>A0A4R3MA29_9BURK</name>
<dbReference type="CDD" id="cd03217">
    <property type="entry name" value="ABC_FeS_Assembly"/>
    <property type="match status" value="1"/>
</dbReference>
<dbReference type="PANTHER" id="PTHR43204:SF1">
    <property type="entry name" value="ABC TRANSPORTER I FAMILY MEMBER 6, CHLOROPLASTIC"/>
    <property type="match status" value="1"/>
</dbReference>
<dbReference type="InterPro" id="IPR003593">
    <property type="entry name" value="AAA+_ATPase"/>
</dbReference>
<dbReference type="GO" id="GO:0016887">
    <property type="term" value="F:ATP hydrolysis activity"/>
    <property type="evidence" value="ECO:0007669"/>
    <property type="project" value="InterPro"/>
</dbReference>
<dbReference type="AlphaFoldDB" id="A0A4R3MA29"/>
<evidence type="ECO:0000313" key="7">
    <source>
        <dbReference type="Proteomes" id="UP000295525"/>
    </source>
</evidence>
<dbReference type="NCBIfam" id="TIGR01978">
    <property type="entry name" value="sufC"/>
    <property type="match status" value="1"/>
</dbReference>
<dbReference type="SUPFAM" id="SSF52540">
    <property type="entry name" value="P-loop containing nucleoside triphosphate hydrolases"/>
    <property type="match status" value="1"/>
</dbReference>
<feature type="domain" description="ABC transporter" evidence="5">
    <location>
        <begin position="2"/>
        <end position="246"/>
    </location>
</feature>
<accession>A0A4R3MA29</accession>
<organism evidence="6 7">
    <name type="scientific">Paralcaligenes ureilyticus</name>
    <dbReference type="NCBI Taxonomy" id="627131"/>
    <lineage>
        <taxon>Bacteria</taxon>
        <taxon>Pseudomonadati</taxon>
        <taxon>Pseudomonadota</taxon>
        <taxon>Betaproteobacteria</taxon>
        <taxon>Burkholderiales</taxon>
        <taxon>Alcaligenaceae</taxon>
        <taxon>Paralcaligenes</taxon>
    </lineage>
</organism>
<dbReference type="Gene3D" id="3.40.50.300">
    <property type="entry name" value="P-loop containing nucleotide triphosphate hydrolases"/>
    <property type="match status" value="1"/>
</dbReference>
<protein>
    <submittedName>
        <fullName evidence="6">Iron-regulated ABC transporter ATPase subunit SufC</fullName>
    </submittedName>
</protein>
<dbReference type="Proteomes" id="UP000295525">
    <property type="component" value="Unassembled WGS sequence"/>
</dbReference>
<dbReference type="InterPro" id="IPR017871">
    <property type="entry name" value="ABC_transporter-like_CS"/>
</dbReference>
<dbReference type="OrthoDB" id="9781337at2"/>
<comment type="caution">
    <text evidence="6">The sequence shown here is derived from an EMBL/GenBank/DDBJ whole genome shotgun (WGS) entry which is preliminary data.</text>
</comment>
<dbReference type="InterPro" id="IPR027417">
    <property type="entry name" value="P-loop_NTPase"/>
</dbReference>
<keyword evidence="3" id="KW-0547">Nucleotide-binding</keyword>
<dbReference type="PANTHER" id="PTHR43204">
    <property type="entry name" value="ABC TRANSPORTER I FAMILY MEMBER 6, CHLOROPLASTIC"/>
    <property type="match status" value="1"/>
</dbReference>
<dbReference type="PROSITE" id="PS50893">
    <property type="entry name" value="ABC_TRANSPORTER_2"/>
    <property type="match status" value="1"/>
</dbReference>
<evidence type="ECO:0000256" key="3">
    <source>
        <dbReference type="ARBA" id="ARBA00022741"/>
    </source>
</evidence>
<dbReference type="RefSeq" id="WP_132580011.1">
    <property type="nucleotide sequence ID" value="NZ_SMAJ01000002.1"/>
</dbReference>
<evidence type="ECO:0000256" key="1">
    <source>
        <dbReference type="ARBA" id="ARBA00006216"/>
    </source>
</evidence>
<dbReference type="InterPro" id="IPR003439">
    <property type="entry name" value="ABC_transporter-like_ATP-bd"/>
</dbReference>